<accession>A0A009TCZ0</accession>
<evidence type="ECO:0000313" key="4">
    <source>
        <dbReference type="EMBL" id="EXC52389.1"/>
    </source>
</evidence>
<dbReference type="Proteomes" id="UP000020735">
    <property type="component" value="Unassembled WGS sequence"/>
</dbReference>
<dbReference type="Pfam" id="PF02543">
    <property type="entry name" value="Carbam_trans_N"/>
    <property type="match status" value="1"/>
</dbReference>
<feature type="domain" description="Carbamoyltransferase" evidence="2">
    <location>
        <begin position="97"/>
        <end position="340"/>
    </location>
</feature>
<dbReference type="EMBL" id="JEXJ01000013">
    <property type="protein sequence ID" value="EXC52389.1"/>
    <property type="molecule type" value="Genomic_DNA"/>
</dbReference>
<dbReference type="RefSeq" id="WP_002123852.1">
    <property type="nucleotide sequence ID" value="NZ_JEXJ01000013.1"/>
</dbReference>
<dbReference type="PANTHER" id="PTHR34847:SF1">
    <property type="entry name" value="NODULATION PROTEIN U"/>
    <property type="match status" value="1"/>
</dbReference>
<comment type="similarity">
    <text evidence="1">Belongs to the NodU/CmcH family.</text>
</comment>
<feature type="domain" description="Carbamoyltransferase C-terminal" evidence="3">
    <location>
        <begin position="389"/>
        <end position="558"/>
    </location>
</feature>
<dbReference type="PANTHER" id="PTHR34847">
    <property type="entry name" value="NODULATION PROTEIN U"/>
    <property type="match status" value="1"/>
</dbReference>
<dbReference type="InterPro" id="IPR051338">
    <property type="entry name" value="NodU/CmcH_Carbamoyltrnsfr"/>
</dbReference>
<proteinExistence type="inferred from homology"/>
<dbReference type="GO" id="GO:0016740">
    <property type="term" value="F:transferase activity"/>
    <property type="evidence" value="ECO:0007669"/>
    <property type="project" value="UniProtKB-KW"/>
</dbReference>
<protein>
    <submittedName>
        <fullName evidence="4">Carbamoyltransferase family protein</fullName>
    </submittedName>
</protein>
<dbReference type="CDD" id="cd24033">
    <property type="entry name" value="ASKHA_NBD_NodU_CmcH-like_N"/>
    <property type="match status" value="1"/>
</dbReference>
<dbReference type="Gene3D" id="3.30.420.40">
    <property type="match status" value="1"/>
</dbReference>
<organism evidence="4 5">
    <name type="scientific">Acinetobacter baumannii 99063</name>
    <dbReference type="NCBI Taxonomy" id="1310630"/>
    <lineage>
        <taxon>Bacteria</taxon>
        <taxon>Pseudomonadati</taxon>
        <taxon>Pseudomonadota</taxon>
        <taxon>Gammaproteobacteria</taxon>
        <taxon>Moraxellales</taxon>
        <taxon>Moraxellaceae</taxon>
        <taxon>Acinetobacter</taxon>
        <taxon>Acinetobacter calcoaceticus/baumannii complex</taxon>
    </lineage>
</organism>
<gene>
    <name evidence="4" type="ORF">J529_1175</name>
</gene>
<comment type="caution">
    <text evidence="4">The sequence shown here is derived from an EMBL/GenBank/DDBJ whole genome shotgun (WGS) entry which is preliminary data.</text>
</comment>
<sequence>MGLSLGIHLGHHASLALVQDGTLIAATQLERITRIKNFVCHGLSKRLEIKNFLESFGFSIEQVDIIVSSFQGTARGGVGFQHSVIEEDFDDFDPYSNNHYVISHHLAHAYCASSYAPKKEICVLVSDYAGSATEELEDYEMKFSEWYNSIIECKKPVKLKSENLSIYKIKLGEYFDLKYRESQIPHPNNFSIIQSVGALYENVSRLIFNKEGQHGSLMALAAYNKRKELIKIFEEEDGEIIYHNNWQQMLYKLPSNNNDKFTLTDETKFYLADSCQNAAENILLHYAKKASELTGLKDIALAGGSFLNILANSKIYNSSFFDSVSLPSAPNDAGISIGCAFWGAVKLKDQVNKVTTDRLGIKYELDIDILNKEHKNFISFKKTNTHEVAKLIFDGKIFARCSGRSEFGPRALGGRSILASPLLDSTKNKLNKIKKRQSWRPVAPIILKEEIGNIFHGPLNSSWMTFSYNISDSNLRKMPALEHPDNTTRCQTLDYEDDPWLYDLITKFKEMTGLGVLVNTSFNGPDEPIIENYNQAIDWYLKKIDVDYLLIDNYLVERNNYFIEAIRDNKYRINNNIFILRKFNDGSHNLNDDLILSLNDISLIIKEEPLKRLFLFNQTLNFNDKLLDNKNSNLHFELYNLLIYKFFLINEVLS</sequence>
<dbReference type="PATRIC" id="fig|1310630.3.peg.1152"/>
<evidence type="ECO:0000259" key="2">
    <source>
        <dbReference type="Pfam" id="PF02543"/>
    </source>
</evidence>
<dbReference type="InterPro" id="IPR003696">
    <property type="entry name" value="Carbtransf_dom"/>
</dbReference>
<evidence type="ECO:0000259" key="3">
    <source>
        <dbReference type="Pfam" id="PF16861"/>
    </source>
</evidence>
<dbReference type="Pfam" id="PF16861">
    <property type="entry name" value="Carbam_trans_C"/>
    <property type="match status" value="1"/>
</dbReference>
<keyword evidence="4" id="KW-0808">Transferase</keyword>
<evidence type="ECO:0000313" key="5">
    <source>
        <dbReference type="Proteomes" id="UP000020735"/>
    </source>
</evidence>
<reference evidence="4 5" key="1">
    <citation type="submission" date="2014-02" db="EMBL/GenBank/DDBJ databases">
        <title>Comparative genomics and transcriptomics to identify genetic mechanisms underlying the emergence of carbapenem resistant Acinetobacter baumannii (CRAb).</title>
        <authorList>
            <person name="Harris A.D."/>
            <person name="Johnson K.J."/>
            <person name="George J."/>
            <person name="Shefchek K."/>
            <person name="Daugherty S.C."/>
            <person name="Parankush S."/>
            <person name="Sadzewicz L."/>
            <person name="Tallon L."/>
            <person name="Sengamalay N."/>
            <person name="Hazen T.H."/>
            <person name="Rasko D.A."/>
        </authorList>
    </citation>
    <scope>NUCLEOTIDE SEQUENCE [LARGE SCALE GENOMIC DNA]</scope>
    <source>
        <strain evidence="4 5">99063</strain>
    </source>
</reference>
<dbReference type="InterPro" id="IPR038152">
    <property type="entry name" value="Carbam_trans_C_sf"/>
</dbReference>
<dbReference type="Gene3D" id="3.90.870.20">
    <property type="entry name" value="Carbamoyltransferase, C-terminal domain"/>
    <property type="match status" value="1"/>
</dbReference>
<dbReference type="InterPro" id="IPR031730">
    <property type="entry name" value="Carbam_trans_C"/>
</dbReference>
<name>A0A009TCZ0_ACIBA</name>
<dbReference type="AlphaFoldDB" id="A0A009TCZ0"/>
<evidence type="ECO:0000256" key="1">
    <source>
        <dbReference type="ARBA" id="ARBA00006129"/>
    </source>
</evidence>